<dbReference type="Pfam" id="PF04525">
    <property type="entry name" value="LOR"/>
    <property type="match status" value="1"/>
</dbReference>
<evidence type="ECO:0000256" key="1">
    <source>
        <dbReference type="ARBA" id="ARBA00005437"/>
    </source>
</evidence>
<dbReference type="Proteomes" id="UP000319103">
    <property type="component" value="Unassembled WGS sequence"/>
</dbReference>
<evidence type="ECO:0000313" key="2">
    <source>
        <dbReference type="EMBL" id="TQF04107.1"/>
    </source>
</evidence>
<comment type="similarity">
    <text evidence="1">Belongs to the LOR family.</text>
</comment>
<proteinExistence type="inferred from homology"/>
<dbReference type="OrthoDB" id="4863874at2"/>
<sequence>MKYQVRERLFSIGEDFWIEDEHGTKAFLVDGKVLRIRETFELKDAGGRVVAVIKHKAVSIRDAMKIEDHRGEVIATVRKKLFTPFRDKYHVELRDGGELEIHGNLIDKDYRIESHGDRIAEISRKWFRLRDSYGVRIADGADTGLLLAVAVCVEHLVAEDA</sequence>
<evidence type="ECO:0000313" key="3">
    <source>
        <dbReference type="Proteomes" id="UP000319103"/>
    </source>
</evidence>
<dbReference type="AlphaFoldDB" id="A0A540W5A2"/>
<dbReference type="RefSeq" id="WP_101380470.1">
    <property type="nucleotide sequence ID" value="NZ_JBMHHX010000030.1"/>
</dbReference>
<dbReference type="SUPFAM" id="SSF54518">
    <property type="entry name" value="Tubby C-terminal domain-like"/>
    <property type="match status" value="1"/>
</dbReference>
<name>A0A540W5A2_9ACTN</name>
<dbReference type="InterPro" id="IPR025659">
    <property type="entry name" value="Tubby-like_C"/>
</dbReference>
<dbReference type="Gene3D" id="2.40.160.200">
    <property type="entry name" value="LURP1-related"/>
    <property type="match status" value="1"/>
</dbReference>
<reference evidence="2 3" key="1">
    <citation type="submission" date="2019-06" db="EMBL/GenBank/DDBJ databases">
        <title>Description of Kitasatospora acidophila sp. nov. isolated from pine grove soil, and reclassification of Streptomyces novaecaesareae to Kitasatospora novaeceasareae comb. nov.</title>
        <authorList>
            <person name="Kim M.J."/>
        </authorList>
    </citation>
    <scope>NUCLEOTIDE SEQUENCE [LARGE SCALE GENOMIC DNA]</scope>
    <source>
        <strain evidence="2 3">MMS16-CNU292</strain>
    </source>
</reference>
<dbReference type="InterPro" id="IPR007612">
    <property type="entry name" value="LOR"/>
</dbReference>
<keyword evidence="3" id="KW-1185">Reference proteome</keyword>
<dbReference type="EMBL" id="VIGB01000003">
    <property type="protein sequence ID" value="TQF04107.1"/>
    <property type="molecule type" value="Genomic_DNA"/>
</dbReference>
<accession>A0A540W5A2</accession>
<protein>
    <recommendedName>
        <fullName evidence="4">LURP-one-related family protein</fullName>
    </recommendedName>
</protein>
<evidence type="ECO:0008006" key="4">
    <source>
        <dbReference type="Google" id="ProtNLM"/>
    </source>
</evidence>
<gene>
    <name evidence="2" type="ORF">E6W39_20080</name>
</gene>
<comment type="caution">
    <text evidence="2">The sequence shown here is derived from an EMBL/GenBank/DDBJ whole genome shotgun (WGS) entry which is preliminary data.</text>
</comment>
<organism evidence="2 3">
    <name type="scientific">Kitasatospora acidiphila</name>
    <dbReference type="NCBI Taxonomy" id="2567942"/>
    <lineage>
        <taxon>Bacteria</taxon>
        <taxon>Bacillati</taxon>
        <taxon>Actinomycetota</taxon>
        <taxon>Actinomycetes</taxon>
        <taxon>Kitasatosporales</taxon>
        <taxon>Streptomycetaceae</taxon>
        <taxon>Kitasatospora</taxon>
    </lineage>
</organism>
<dbReference type="InterPro" id="IPR038595">
    <property type="entry name" value="LOR_sf"/>
</dbReference>